<protein>
    <submittedName>
        <fullName evidence="1">Uncharacterized protein</fullName>
    </submittedName>
</protein>
<gene>
    <name evidence="1" type="ORF">LTS18_005987</name>
</gene>
<organism evidence="1 2">
    <name type="scientific">Coniosporium uncinatum</name>
    <dbReference type="NCBI Taxonomy" id="93489"/>
    <lineage>
        <taxon>Eukaryota</taxon>
        <taxon>Fungi</taxon>
        <taxon>Dikarya</taxon>
        <taxon>Ascomycota</taxon>
        <taxon>Pezizomycotina</taxon>
        <taxon>Dothideomycetes</taxon>
        <taxon>Dothideomycetes incertae sedis</taxon>
        <taxon>Coniosporium</taxon>
    </lineage>
</organism>
<evidence type="ECO:0000313" key="2">
    <source>
        <dbReference type="Proteomes" id="UP001186974"/>
    </source>
</evidence>
<dbReference type="EMBL" id="JAWDJW010001448">
    <property type="protein sequence ID" value="KAK3079002.1"/>
    <property type="molecule type" value="Genomic_DNA"/>
</dbReference>
<name>A0ACC3DQJ9_9PEZI</name>
<accession>A0ACC3DQJ9</accession>
<feature type="non-terminal residue" evidence="1">
    <location>
        <position position="1"/>
    </location>
</feature>
<proteinExistence type="predicted"/>
<reference evidence="1" key="1">
    <citation type="submission" date="2024-09" db="EMBL/GenBank/DDBJ databases">
        <title>Black Yeasts Isolated from many extreme environments.</title>
        <authorList>
            <person name="Coleine C."/>
            <person name="Stajich J.E."/>
            <person name="Selbmann L."/>
        </authorList>
    </citation>
    <scope>NUCLEOTIDE SEQUENCE</scope>
    <source>
        <strain evidence="1">CCFEE 5737</strain>
    </source>
</reference>
<keyword evidence="2" id="KW-1185">Reference proteome</keyword>
<comment type="caution">
    <text evidence="1">The sequence shown here is derived from an EMBL/GenBank/DDBJ whole genome shotgun (WGS) entry which is preliminary data.</text>
</comment>
<dbReference type="Proteomes" id="UP001186974">
    <property type="component" value="Unassembled WGS sequence"/>
</dbReference>
<evidence type="ECO:0000313" key="1">
    <source>
        <dbReference type="EMBL" id="KAK3079002.1"/>
    </source>
</evidence>
<sequence length="460" mass="50434">FRGPAGSKQAAAASIAGVNIQRQPLRPLSAAVHNNLANAHAQVQQDKKAGGKPIKQFSVYSDRDRPAASRSSGTHSRPTTTGSSPKRKMASSSNTMSSRPAKSLRPSDIRPNNTARPLPPPSISQSEIEDLIARRIDEKFAERALSDQSSAAAAVTAAALPADLQKRLDSLEQRVAEREGENAEGLQYLLMAKQHLSRGEEGSALKMFQLAGPWFPGNEKLTKKIETLKERLRLRREEEKGREKESEEARRWQRDRSSIELATARATAAAEPVRKPAMLQALSRPEPSAREAPQEQDLVFVHQPPRKKKPVYDDPHDEDYAEPSHPKNAAEDGNEYASDESFHYKPNPKSKADTRKKLAVFHDTTTTTASTATAATDSSEQTPRTRHLLHIINSRDVAQIRLLKGVGAKKAQAIVDCLCETQDDGDELAEEAVVTDLVQLGRLRGVGVKTVENMRGGIVV</sequence>